<evidence type="ECO:0000313" key="2">
    <source>
        <dbReference type="EMBL" id="MRS60202.1"/>
    </source>
</evidence>
<feature type="domain" description="ABM" evidence="1">
    <location>
        <begin position="6"/>
        <end position="71"/>
    </location>
</feature>
<protein>
    <recommendedName>
        <fullName evidence="1">ABM domain-containing protein</fullName>
    </recommendedName>
</protein>
<accession>A0A7K0EER7</accession>
<evidence type="ECO:0000259" key="1">
    <source>
        <dbReference type="Pfam" id="PF03992"/>
    </source>
</evidence>
<name>A0A7K0EER7_9BACT</name>
<dbReference type="AlphaFoldDB" id="A0A7K0EER7"/>
<dbReference type="OrthoDB" id="1493813at2"/>
<organism evidence="2 3">
    <name type="scientific">Larkinella terrae</name>
    <dbReference type="NCBI Taxonomy" id="2025311"/>
    <lineage>
        <taxon>Bacteria</taxon>
        <taxon>Pseudomonadati</taxon>
        <taxon>Bacteroidota</taxon>
        <taxon>Cytophagia</taxon>
        <taxon>Cytophagales</taxon>
        <taxon>Spirosomataceae</taxon>
        <taxon>Larkinella</taxon>
    </lineage>
</organism>
<dbReference type="Pfam" id="PF03992">
    <property type="entry name" value="ABM"/>
    <property type="match status" value="1"/>
</dbReference>
<dbReference type="Gene3D" id="3.30.70.100">
    <property type="match status" value="1"/>
</dbReference>
<proteinExistence type="predicted"/>
<keyword evidence="3" id="KW-1185">Reference proteome</keyword>
<dbReference type="InterPro" id="IPR011008">
    <property type="entry name" value="Dimeric_a/b-barrel"/>
</dbReference>
<dbReference type="RefSeq" id="WP_154172899.1">
    <property type="nucleotide sequence ID" value="NZ_WJXZ01000001.1"/>
</dbReference>
<sequence length="98" mass="11381">MKNKPLNVIVRFELKDGELDTLISLIRDFFEKEVSRFPGFISAKIHQNEVGTVLINYASWESAEHFQRFVRELASLSPIAQQIQAFRPTQDMVFEIPL</sequence>
<dbReference type="SUPFAM" id="SSF54909">
    <property type="entry name" value="Dimeric alpha+beta barrel"/>
    <property type="match status" value="1"/>
</dbReference>
<comment type="caution">
    <text evidence="2">The sequence shown here is derived from an EMBL/GenBank/DDBJ whole genome shotgun (WGS) entry which is preliminary data.</text>
</comment>
<reference evidence="2 3" key="1">
    <citation type="journal article" date="2018" name="Antonie Van Leeuwenhoek">
        <title>Larkinella terrae sp. nov., isolated from soil on Jeju Island, South Korea.</title>
        <authorList>
            <person name="Ten L.N."/>
            <person name="Jeon J."/>
            <person name="Park S.J."/>
            <person name="Park S."/>
            <person name="Lee S.Y."/>
            <person name="Kim M.K."/>
            <person name="Jung H.Y."/>
        </authorList>
    </citation>
    <scope>NUCLEOTIDE SEQUENCE [LARGE SCALE GENOMIC DNA]</scope>
    <source>
        <strain evidence="2 3">KCTC 52001</strain>
    </source>
</reference>
<dbReference type="Proteomes" id="UP000441754">
    <property type="component" value="Unassembled WGS sequence"/>
</dbReference>
<dbReference type="EMBL" id="WJXZ01000001">
    <property type="protein sequence ID" value="MRS60202.1"/>
    <property type="molecule type" value="Genomic_DNA"/>
</dbReference>
<gene>
    <name evidence="2" type="ORF">GJJ30_02775</name>
</gene>
<dbReference type="InterPro" id="IPR007138">
    <property type="entry name" value="ABM_dom"/>
</dbReference>
<evidence type="ECO:0000313" key="3">
    <source>
        <dbReference type="Proteomes" id="UP000441754"/>
    </source>
</evidence>